<dbReference type="InterPro" id="IPR036388">
    <property type="entry name" value="WH-like_DNA-bd_sf"/>
</dbReference>
<dbReference type="GO" id="GO:0003723">
    <property type="term" value="F:RNA binding"/>
    <property type="evidence" value="ECO:0007669"/>
    <property type="project" value="TreeGrafter"/>
</dbReference>
<keyword evidence="3" id="KW-1185">Reference proteome</keyword>
<reference evidence="2 3" key="1">
    <citation type="submission" date="2014-04" db="EMBL/GenBank/DDBJ databases">
        <authorList>
            <consortium name="DOE Joint Genome Institute"/>
            <person name="Kuo A."/>
            <person name="Kohler A."/>
            <person name="Nagy L.G."/>
            <person name="Floudas D."/>
            <person name="Copeland A."/>
            <person name="Barry K.W."/>
            <person name="Cichocki N."/>
            <person name="Veneault-Fourrey C."/>
            <person name="LaButti K."/>
            <person name="Lindquist E.A."/>
            <person name="Lipzen A."/>
            <person name="Lundell T."/>
            <person name="Morin E."/>
            <person name="Murat C."/>
            <person name="Sun H."/>
            <person name="Tunlid A."/>
            <person name="Henrissat B."/>
            <person name="Grigoriev I.V."/>
            <person name="Hibbett D.S."/>
            <person name="Martin F."/>
            <person name="Nordberg H.P."/>
            <person name="Cantor M.N."/>
            <person name="Hua S.X."/>
        </authorList>
    </citation>
    <scope>NUCLEOTIDE SEQUENCE [LARGE SCALE GENOMIC DNA]</scope>
    <source>
        <strain evidence="2 3">LaAM-08-1</strain>
    </source>
</reference>
<dbReference type="PANTHER" id="PTHR12146:SF0">
    <property type="entry name" value="RIBOSOMAL PROTEIN S10"/>
    <property type="match status" value="1"/>
</dbReference>
<evidence type="ECO:0000313" key="3">
    <source>
        <dbReference type="Proteomes" id="UP000054477"/>
    </source>
</evidence>
<feature type="compositionally biased region" description="Low complexity" evidence="1">
    <location>
        <begin position="86"/>
        <end position="98"/>
    </location>
</feature>
<sequence length="130" mass="14572">MTISKQNRRVIYESLFKEGALIAKKKKFNVPNVRSMKNSMFLGRQGFAEFDLPVLRQDPILVAVLHLPAEIVPATHKKAPRPPRPAVVRPGGESAYRAYRGDRDDYRKEDGALDSFRPRSAGVGRGGPRD</sequence>
<feature type="compositionally biased region" description="Basic and acidic residues" evidence="1">
    <location>
        <begin position="99"/>
        <end position="111"/>
    </location>
</feature>
<gene>
    <name evidence="2" type="ORF">K443DRAFT_11804</name>
</gene>
<evidence type="ECO:0000313" key="2">
    <source>
        <dbReference type="EMBL" id="KIJ94818.1"/>
    </source>
</evidence>
<dbReference type="GO" id="GO:0022627">
    <property type="term" value="C:cytosolic small ribosomal subunit"/>
    <property type="evidence" value="ECO:0007669"/>
    <property type="project" value="TreeGrafter"/>
</dbReference>
<dbReference type="GO" id="GO:0003735">
    <property type="term" value="F:structural constituent of ribosome"/>
    <property type="evidence" value="ECO:0007669"/>
    <property type="project" value="TreeGrafter"/>
</dbReference>
<dbReference type="EMBL" id="KN838777">
    <property type="protein sequence ID" value="KIJ94818.1"/>
    <property type="molecule type" value="Genomic_DNA"/>
</dbReference>
<organism evidence="2 3">
    <name type="scientific">Laccaria amethystina LaAM-08-1</name>
    <dbReference type="NCBI Taxonomy" id="1095629"/>
    <lineage>
        <taxon>Eukaryota</taxon>
        <taxon>Fungi</taxon>
        <taxon>Dikarya</taxon>
        <taxon>Basidiomycota</taxon>
        <taxon>Agaricomycotina</taxon>
        <taxon>Agaricomycetes</taxon>
        <taxon>Agaricomycetidae</taxon>
        <taxon>Agaricales</taxon>
        <taxon>Agaricineae</taxon>
        <taxon>Hydnangiaceae</taxon>
        <taxon>Laccaria</taxon>
    </lineage>
</organism>
<dbReference type="STRING" id="1095629.A0A0C9X0I6"/>
<name>A0A0C9X0I6_9AGAR</name>
<protein>
    <submittedName>
        <fullName evidence="2">Unplaced genomic scaffold K443scaffold_242, whole genome shotgun sequence</fullName>
    </submittedName>
</protein>
<dbReference type="OrthoDB" id="5211809at2759"/>
<accession>A0A0C9X0I6</accession>
<dbReference type="HOGENOM" id="CLU_089349_0_1_1"/>
<dbReference type="Gene3D" id="1.10.10.10">
    <property type="entry name" value="Winged helix-like DNA-binding domain superfamily/Winged helix DNA-binding domain"/>
    <property type="match status" value="1"/>
</dbReference>
<proteinExistence type="predicted"/>
<dbReference type="Proteomes" id="UP000054477">
    <property type="component" value="Unassembled WGS sequence"/>
</dbReference>
<dbReference type="AlphaFoldDB" id="A0A0C9X0I6"/>
<dbReference type="InterPro" id="IPR037447">
    <property type="entry name" value="Ribosomal_eS10"/>
</dbReference>
<reference evidence="3" key="2">
    <citation type="submission" date="2015-01" db="EMBL/GenBank/DDBJ databases">
        <title>Evolutionary Origins and Diversification of the Mycorrhizal Mutualists.</title>
        <authorList>
            <consortium name="DOE Joint Genome Institute"/>
            <consortium name="Mycorrhizal Genomics Consortium"/>
            <person name="Kohler A."/>
            <person name="Kuo A."/>
            <person name="Nagy L.G."/>
            <person name="Floudas D."/>
            <person name="Copeland A."/>
            <person name="Barry K.W."/>
            <person name="Cichocki N."/>
            <person name="Veneault-Fourrey C."/>
            <person name="LaButti K."/>
            <person name="Lindquist E.A."/>
            <person name="Lipzen A."/>
            <person name="Lundell T."/>
            <person name="Morin E."/>
            <person name="Murat C."/>
            <person name="Riley R."/>
            <person name="Ohm R."/>
            <person name="Sun H."/>
            <person name="Tunlid A."/>
            <person name="Henrissat B."/>
            <person name="Grigoriev I.V."/>
            <person name="Hibbett D.S."/>
            <person name="Martin F."/>
        </authorList>
    </citation>
    <scope>NUCLEOTIDE SEQUENCE [LARGE SCALE GENOMIC DNA]</scope>
    <source>
        <strain evidence="3">LaAM-08-1</strain>
    </source>
</reference>
<evidence type="ECO:0000256" key="1">
    <source>
        <dbReference type="SAM" id="MobiDB-lite"/>
    </source>
</evidence>
<dbReference type="PANTHER" id="PTHR12146">
    <property type="entry name" value="40S RIBOSOMAL PROTEIN S10"/>
    <property type="match status" value="1"/>
</dbReference>
<feature type="region of interest" description="Disordered" evidence="1">
    <location>
        <begin position="74"/>
        <end position="130"/>
    </location>
</feature>